<evidence type="ECO:0000256" key="1">
    <source>
        <dbReference type="SAM" id="MobiDB-lite"/>
    </source>
</evidence>
<dbReference type="Proteomes" id="UP000821866">
    <property type="component" value="Chromosome 1"/>
</dbReference>
<evidence type="ECO:0000313" key="3">
    <source>
        <dbReference type="Proteomes" id="UP000821866"/>
    </source>
</evidence>
<dbReference type="AlphaFoldDB" id="A0A9J6EWA3"/>
<evidence type="ECO:0000313" key="2">
    <source>
        <dbReference type="EMBL" id="KAH8038638.1"/>
    </source>
</evidence>
<name>A0A9J6EWA3_RHIMP</name>
<sequence length="204" mass="22726">MGIAKGLSRPTHFPSAAANERKMGGDEESALLPRGSLNAPFRLCRRDVEKASTTSFRLLIYFARRLGTPEGSAPPTPRQPTTERRKGRSSLHPLPKLLPPLRRRQCFRCSRRIKRTLFLCLYNYMGFPAPSTDAARSTGRHSSRRCGHFPVLPIFLLPSSNLLRPFSLVDGPRKTSLMQSFPPDFNAPPPLTLFHHGPLGGNSL</sequence>
<protein>
    <submittedName>
        <fullName evidence="2">Uncharacterized protein</fullName>
    </submittedName>
</protein>
<feature type="region of interest" description="Disordered" evidence="1">
    <location>
        <begin position="68"/>
        <end position="95"/>
    </location>
</feature>
<proteinExistence type="predicted"/>
<keyword evidence="3" id="KW-1185">Reference proteome</keyword>
<reference evidence="2" key="1">
    <citation type="journal article" date="2020" name="Cell">
        <title>Large-Scale Comparative Analyses of Tick Genomes Elucidate Their Genetic Diversity and Vector Capacities.</title>
        <authorList>
            <consortium name="Tick Genome and Microbiome Consortium (TIGMIC)"/>
            <person name="Jia N."/>
            <person name="Wang J."/>
            <person name="Shi W."/>
            <person name="Du L."/>
            <person name="Sun Y."/>
            <person name="Zhan W."/>
            <person name="Jiang J.F."/>
            <person name="Wang Q."/>
            <person name="Zhang B."/>
            <person name="Ji P."/>
            <person name="Bell-Sakyi L."/>
            <person name="Cui X.M."/>
            <person name="Yuan T.T."/>
            <person name="Jiang B.G."/>
            <person name="Yang W.F."/>
            <person name="Lam T.T."/>
            <person name="Chang Q.C."/>
            <person name="Ding S.J."/>
            <person name="Wang X.J."/>
            <person name="Zhu J.G."/>
            <person name="Ruan X.D."/>
            <person name="Zhao L."/>
            <person name="Wei J.T."/>
            <person name="Ye R.Z."/>
            <person name="Que T.C."/>
            <person name="Du C.H."/>
            <person name="Zhou Y.H."/>
            <person name="Cheng J.X."/>
            <person name="Dai P.F."/>
            <person name="Guo W.B."/>
            <person name="Han X.H."/>
            <person name="Huang E.J."/>
            <person name="Li L.F."/>
            <person name="Wei W."/>
            <person name="Gao Y.C."/>
            <person name="Liu J.Z."/>
            <person name="Shao H.Z."/>
            <person name="Wang X."/>
            <person name="Wang C.C."/>
            <person name="Yang T.C."/>
            <person name="Huo Q.B."/>
            <person name="Li W."/>
            <person name="Chen H.Y."/>
            <person name="Chen S.E."/>
            <person name="Zhou L.G."/>
            <person name="Ni X.B."/>
            <person name="Tian J.H."/>
            <person name="Sheng Y."/>
            <person name="Liu T."/>
            <person name="Pan Y.S."/>
            <person name="Xia L.Y."/>
            <person name="Li J."/>
            <person name="Zhao F."/>
            <person name="Cao W.C."/>
        </authorList>
    </citation>
    <scope>NUCLEOTIDE SEQUENCE</scope>
    <source>
        <strain evidence="2">Rmic-2018</strain>
    </source>
</reference>
<reference evidence="2" key="2">
    <citation type="submission" date="2021-09" db="EMBL/GenBank/DDBJ databases">
        <authorList>
            <person name="Jia N."/>
            <person name="Wang J."/>
            <person name="Shi W."/>
            <person name="Du L."/>
            <person name="Sun Y."/>
            <person name="Zhan W."/>
            <person name="Jiang J."/>
            <person name="Wang Q."/>
            <person name="Zhang B."/>
            <person name="Ji P."/>
            <person name="Sakyi L.B."/>
            <person name="Cui X."/>
            <person name="Yuan T."/>
            <person name="Jiang B."/>
            <person name="Yang W."/>
            <person name="Lam T.T.-Y."/>
            <person name="Chang Q."/>
            <person name="Ding S."/>
            <person name="Wang X."/>
            <person name="Zhu J."/>
            <person name="Ruan X."/>
            <person name="Zhao L."/>
            <person name="Wei J."/>
            <person name="Que T."/>
            <person name="Du C."/>
            <person name="Cheng J."/>
            <person name="Dai P."/>
            <person name="Han X."/>
            <person name="Huang E."/>
            <person name="Gao Y."/>
            <person name="Liu J."/>
            <person name="Shao H."/>
            <person name="Ye R."/>
            <person name="Li L."/>
            <person name="Wei W."/>
            <person name="Wang X."/>
            <person name="Wang C."/>
            <person name="Huo Q."/>
            <person name="Li W."/>
            <person name="Guo W."/>
            <person name="Chen H."/>
            <person name="Chen S."/>
            <person name="Zhou L."/>
            <person name="Zhou L."/>
            <person name="Ni X."/>
            <person name="Tian J."/>
            <person name="Zhou Y."/>
            <person name="Sheng Y."/>
            <person name="Liu T."/>
            <person name="Pan Y."/>
            <person name="Xia L."/>
            <person name="Li J."/>
            <person name="Zhao F."/>
            <person name="Cao W."/>
        </authorList>
    </citation>
    <scope>NUCLEOTIDE SEQUENCE</scope>
    <source>
        <strain evidence="2">Rmic-2018</strain>
        <tissue evidence="2">Larvae</tissue>
    </source>
</reference>
<comment type="caution">
    <text evidence="2">The sequence shown here is derived from an EMBL/GenBank/DDBJ whole genome shotgun (WGS) entry which is preliminary data.</text>
</comment>
<dbReference type="EMBL" id="JABSTU010000001">
    <property type="protein sequence ID" value="KAH8038638.1"/>
    <property type="molecule type" value="Genomic_DNA"/>
</dbReference>
<accession>A0A9J6EWA3</accession>
<feature type="region of interest" description="Disordered" evidence="1">
    <location>
        <begin position="1"/>
        <end position="31"/>
    </location>
</feature>
<organism evidence="2 3">
    <name type="scientific">Rhipicephalus microplus</name>
    <name type="common">Cattle tick</name>
    <name type="synonym">Boophilus microplus</name>
    <dbReference type="NCBI Taxonomy" id="6941"/>
    <lineage>
        <taxon>Eukaryota</taxon>
        <taxon>Metazoa</taxon>
        <taxon>Ecdysozoa</taxon>
        <taxon>Arthropoda</taxon>
        <taxon>Chelicerata</taxon>
        <taxon>Arachnida</taxon>
        <taxon>Acari</taxon>
        <taxon>Parasitiformes</taxon>
        <taxon>Ixodida</taxon>
        <taxon>Ixodoidea</taxon>
        <taxon>Ixodidae</taxon>
        <taxon>Rhipicephalinae</taxon>
        <taxon>Rhipicephalus</taxon>
        <taxon>Boophilus</taxon>
    </lineage>
</organism>
<gene>
    <name evidence="2" type="ORF">HPB51_002782</name>
</gene>